<comment type="caution">
    <text evidence="8">The sequence shown here is derived from an EMBL/GenBank/DDBJ whole genome shotgun (WGS) entry which is preliminary data.</text>
</comment>
<dbReference type="Proteomes" id="UP001159659">
    <property type="component" value="Unassembled WGS sequence"/>
</dbReference>
<dbReference type="PANTHER" id="PTHR43102:SF2">
    <property type="entry name" value="GAF DOMAIN-CONTAINING PROTEIN"/>
    <property type="match status" value="1"/>
</dbReference>
<feature type="compositionally biased region" description="Polar residues" evidence="5">
    <location>
        <begin position="383"/>
        <end position="396"/>
    </location>
</feature>
<accession>A0AAV0UC76</accession>
<sequence length="536" mass="61121">MDEMLVTVAQRAKKELETISKRQVMEEGRWKRIARSKPECQSFESISKAKDQYSVLVEMDLPCSLREIMSVYSTDNLAEFHRSMEAIFGDQYVYGVNIRTADCASIVEECNSVLRSRPQGRRASAPATSRGYEESICTNVSPLRSAKLHVNAVTLMQKHHLVWKQRNMTFMDYLEENIETKSVTRVMQTMDMQDEDLECSSIAMSSPTAVSSNLECLFQQHTQHGIDLRRELKGILAGYIIQEDSNEKLTRVFFHATHHHRPSSWHGPTRMPRSAVQLLRAMVNKVCLLETVILRRRLGYYPLTRLPTCSDVALRCAACCVPFNMLRKRYVCRLCGHHTCRKCSDVQEVEKTVGQVEKHRVCASCVRRVSYCVFSMCAFPPKTASNVSDTSRTSPRSPQPIERNVEDDDFDPPIMDDLASNDFEHVEVFHSNQNGVFAGFVSRLLHDKDKKRDIDSHRKQDFTAQERQNLTAAKRRQRQRLQLNIDDLNPWAPGPPPLDGQNTPKESICILDSFGISDPSTSSRLRELPSSSPTEA</sequence>
<keyword evidence="9" id="KW-1185">Reference proteome</keyword>
<feature type="region of interest" description="Disordered" evidence="5">
    <location>
        <begin position="486"/>
        <end position="536"/>
    </location>
</feature>
<evidence type="ECO:0000313" key="9">
    <source>
        <dbReference type="Proteomes" id="UP001157938"/>
    </source>
</evidence>
<evidence type="ECO:0000256" key="2">
    <source>
        <dbReference type="ARBA" id="ARBA00022771"/>
    </source>
</evidence>
<evidence type="ECO:0000256" key="3">
    <source>
        <dbReference type="ARBA" id="ARBA00022833"/>
    </source>
</evidence>
<keyword evidence="2 4" id="KW-0863">Zinc-finger</keyword>
<evidence type="ECO:0000256" key="5">
    <source>
        <dbReference type="SAM" id="MobiDB-lite"/>
    </source>
</evidence>
<evidence type="ECO:0000259" key="6">
    <source>
        <dbReference type="PROSITE" id="PS50178"/>
    </source>
</evidence>
<dbReference type="InterPro" id="IPR011011">
    <property type="entry name" value="Znf_FYVE_PHD"/>
</dbReference>
<evidence type="ECO:0000313" key="7">
    <source>
        <dbReference type="EMBL" id="CAH0488019.1"/>
    </source>
</evidence>
<name>A0AAV0UC76_9STRA</name>
<evidence type="ECO:0000256" key="4">
    <source>
        <dbReference type="PROSITE-ProRule" id="PRU00091"/>
    </source>
</evidence>
<feature type="domain" description="FYVE-type" evidence="6">
    <location>
        <begin position="310"/>
        <end position="370"/>
    </location>
</feature>
<dbReference type="EMBL" id="CAKLBC010000752">
    <property type="protein sequence ID" value="CAH0488019.1"/>
    <property type="molecule type" value="Genomic_DNA"/>
</dbReference>
<evidence type="ECO:0000313" key="8">
    <source>
        <dbReference type="EMBL" id="CAI5733264.1"/>
    </source>
</evidence>
<dbReference type="AlphaFoldDB" id="A0AAV0UC76"/>
<proteinExistence type="predicted"/>
<dbReference type="Gene3D" id="3.30.40.10">
    <property type="entry name" value="Zinc/RING finger domain, C3HC4 (zinc finger)"/>
    <property type="match status" value="1"/>
</dbReference>
<dbReference type="PROSITE" id="PS50178">
    <property type="entry name" value="ZF_FYVE"/>
    <property type="match status" value="1"/>
</dbReference>
<feature type="compositionally biased region" description="Low complexity" evidence="5">
    <location>
        <begin position="520"/>
        <end position="536"/>
    </location>
</feature>
<keyword evidence="3" id="KW-0862">Zinc</keyword>
<dbReference type="CDD" id="cd00065">
    <property type="entry name" value="FYVE_like_SF"/>
    <property type="match status" value="1"/>
</dbReference>
<protein>
    <recommendedName>
        <fullName evidence="6">FYVE-type domain-containing protein</fullName>
    </recommendedName>
</protein>
<dbReference type="GO" id="GO:0008270">
    <property type="term" value="F:zinc ion binding"/>
    <property type="evidence" value="ECO:0007669"/>
    <property type="project" value="UniProtKB-KW"/>
</dbReference>
<evidence type="ECO:0000256" key="1">
    <source>
        <dbReference type="ARBA" id="ARBA00022723"/>
    </source>
</evidence>
<dbReference type="Pfam" id="PF01363">
    <property type="entry name" value="FYVE"/>
    <property type="match status" value="1"/>
</dbReference>
<dbReference type="Proteomes" id="UP001157938">
    <property type="component" value="Unassembled WGS sequence"/>
</dbReference>
<dbReference type="InterPro" id="IPR000306">
    <property type="entry name" value="Znf_FYVE"/>
</dbReference>
<gene>
    <name evidence="7" type="ORF">PFR001_LOCUS3531</name>
    <name evidence="8" type="ORF">PFR002_LOCUS7136</name>
</gene>
<organism evidence="8 10">
    <name type="scientific">Peronospora farinosa</name>
    <dbReference type="NCBI Taxonomy" id="134698"/>
    <lineage>
        <taxon>Eukaryota</taxon>
        <taxon>Sar</taxon>
        <taxon>Stramenopiles</taxon>
        <taxon>Oomycota</taxon>
        <taxon>Peronosporomycetes</taxon>
        <taxon>Peronosporales</taxon>
        <taxon>Peronosporaceae</taxon>
        <taxon>Peronospora</taxon>
    </lineage>
</organism>
<reference evidence="7 9" key="1">
    <citation type="submission" date="2021-11" db="EMBL/GenBank/DDBJ databases">
        <authorList>
            <person name="Islam A."/>
            <person name="Islam S."/>
            <person name="Flora M.S."/>
            <person name="Rahman M."/>
            <person name="Ziaur R.M."/>
            <person name="Epstein J.H."/>
            <person name="Hassan M."/>
            <person name="Klassen M."/>
            <person name="Woodard K."/>
            <person name="Webb A."/>
            <person name="Webby R.J."/>
            <person name="El Zowalaty M.E."/>
        </authorList>
    </citation>
    <scope>NUCLEOTIDE SEQUENCE [LARGE SCALE GENOMIC DNA]</scope>
    <source>
        <strain evidence="7">Pf1</strain>
    </source>
</reference>
<dbReference type="InterPro" id="IPR013083">
    <property type="entry name" value="Znf_RING/FYVE/PHD"/>
</dbReference>
<dbReference type="EMBL" id="CANTFK010000914">
    <property type="protein sequence ID" value="CAI5733264.1"/>
    <property type="molecule type" value="Genomic_DNA"/>
</dbReference>
<keyword evidence="1" id="KW-0479">Metal-binding</keyword>
<evidence type="ECO:0000313" key="10">
    <source>
        <dbReference type="Proteomes" id="UP001159659"/>
    </source>
</evidence>
<reference evidence="8" key="2">
    <citation type="submission" date="2022-12" db="EMBL/GenBank/DDBJ databases">
        <authorList>
            <person name="Webb A."/>
        </authorList>
    </citation>
    <scope>NUCLEOTIDE SEQUENCE</scope>
    <source>
        <strain evidence="8">Pf2</strain>
    </source>
</reference>
<dbReference type="SUPFAM" id="SSF57903">
    <property type="entry name" value="FYVE/PHD zinc finger"/>
    <property type="match status" value="1"/>
</dbReference>
<feature type="region of interest" description="Disordered" evidence="5">
    <location>
        <begin position="383"/>
        <end position="416"/>
    </location>
</feature>
<dbReference type="SMART" id="SM00064">
    <property type="entry name" value="FYVE"/>
    <property type="match status" value="1"/>
</dbReference>
<dbReference type="PANTHER" id="PTHR43102">
    <property type="entry name" value="SLR1143 PROTEIN"/>
    <property type="match status" value="1"/>
</dbReference>
<dbReference type="InterPro" id="IPR017455">
    <property type="entry name" value="Znf_FYVE-rel"/>
</dbReference>